<dbReference type="EMBL" id="CP027845">
    <property type="protein sequence ID" value="AVP87968.1"/>
    <property type="molecule type" value="Genomic_DNA"/>
</dbReference>
<gene>
    <name evidence="6" type="ORF">phytr_10400</name>
</gene>
<dbReference type="PROSITE" id="PS50297">
    <property type="entry name" value="ANK_REP_REGION"/>
    <property type="match status" value="6"/>
</dbReference>
<dbReference type="PANTHER" id="PTHR24201">
    <property type="entry name" value="ANK_REP_REGION DOMAIN-CONTAINING PROTEIN"/>
    <property type="match status" value="1"/>
</dbReference>
<dbReference type="InterPro" id="IPR050776">
    <property type="entry name" value="Ank_Repeat/CDKN_Inhibitor"/>
</dbReference>
<feature type="coiled-coil region" evidence="4">
    <location>
        <begin position="1311"/>
        <end position="1373"/>
    </location>
</feature>
<name>A0A2P1P9M3_9RICK</name>
<dbReference type="Pfam" id="PF12796">
    <property type="entry name" value="Ank_2"/>
    <property type="match status" value="2"/>
</dbReference>
<evidence type="ECO:0000256" key="4">
    <source>
        <dbReference type="SAM" id="Coils"/>
    </source>
</evidence>
<evidence type="ECO:0000313" key="7">
    <source>
        <dbReference type="Proteomes" id="UP000241762"/>
    </source>
</evidence>
<feature type="repeat" description="ANK" evidence="3">
    <location>
        <begin position="2101"/>
        <end position="2133"/>
    </location>
</feature>
<sequence>MEEAKRHSSPHFVEHPSRQDDFRTIIREQNNKLIKAIDNSDYQEISQVISFIQKEIGRIEQALDRQRSEGTLQRHKSIFLVGATGSGKSTLLNYLAGKTLIYKYEKEGDQVKRFLTPKDNSIVLVSDGYGSTTYIPNIRTLDSPDFQGVTFIDFAGDFDSIGVVGEIINSAIRKLVANKLTGEMKLVFLCPQSNLGPAGQYGRFFAEGLEALSSFIGNLEDFKDNIALVISHANRTSNTTIEIKTQTKERLGDTYYKSKALLSYLIDNDKIKVFCKPEETQSWFSFGNCEYTAPEWIPNQKEELIELINTKLAYKNISDISGFNFSFSPKIGEIMSQVSKIIKDKINEILESKISDIIGQRFKEQKASGQQDKFPKFIEELEKFTISLIKSETTIKKCIEDFNEAFPDNEVEIALFNELIKNLKFTTQFASDQENATQRSWKVEIDHLFRNHHEADLFITANHKIPSIEKEIVNTLKLYASNYRQYIEIKPDKIEEFVKSLDELTSQESTLDEYINKLNQNKFLPKIKVEQFLNLSAELETAAKKINKPEICSKPWGKELIEIFNLIKADIEKVYEIDQQVKFKQEGEEATYLGYCVKISDVQNKIKNRTNSRGVEESKGDQKINQPNQVKHLRIFALSEIILDTDLIMPGCDVTILAPTWNIQGNYTIDLKGEDGKEHTDHEKESLNGKAGGNGGNFFGIGEKFINPRNLTINVDGGKGGPGQKGSDGDKGEDLSHGTTNDTTHLLSWLQYISDNTDIIYGSEFQKFIADKLGQPKHQQIFNKLKAKWNNIVNVILSENVNIKPDEQASNLEQFIKVAIQAFNEDNKPDTHRHSSVKNFVNRFKKHPSQKQLNSELTKLSEEILKDQTSSDYNHPSIGGNGGPGGQGGVGGKAGTCKVIGLNTKVKVKGSIKSGENGPYGDQGAFGKGGTITLEVTSIKPTPCCPLGKQSTQTQTYTLKAPSGIMPYANNLTFQAPLDSAQAPNLRISLLDYEMLLGQKSDMVYKLSKSFCQKFKNHPEVISEENAEYFINELLRLENYISTTTKVKFDFQPFYYAIAERISDYSNSSTLDDQSIKKLKYLYTFTLSRIAQLDANSKSSIVINMDKFFNQINSNLQALKEGEKVQRIQEYKKKYIGEINQKITEAHSFIKLLIEDIKSSGQALATENQKYLEKIEKEIKASIDNTVTLQNKKQELQKTIIKTTLLGTLNIILPIVGSGFGPPGAAIAAVVGGCINLINKPNLDDTSKLIEKLDKLNTVWTKHNISDFTQPAKQEIREDRELIKNPLKNKEVRGQELDKIRKLIKAVKPTIEAAQKLFKDVKEQRDKITESRIAIEKAKTLVEELQKHREETMDSSKARLEEMTNQIKSINDALKDKSIIAIQFNKSEVKKFFKDIKTELSQMVRESSMQDGFIKIIDKMVEAIEISISIHEHIQEYKEHSAFAHYIGDITSADMQTDEELQKLENAKQRNIILEQYYSAVSLTKQWAFPFAHKFIDDSDISKPFDILDKNFSEEIKTTTQKLIDKVTEFRTLLIARMTNVRKKIEFIDPPFFSWSYDNYKTEIEELLNGKLVFLNADVNKFHHKKTAIKFMDIRMELYNSHEKVSLENYEIELKHSSNSYYRYGNNTYAINHDTLNLTFTPGKINENETNEFIRKSSHVNPMFSPYTLWSVKLKEIDNQGFKGYTKLAYSNDFDQKFTLYNKFKKDISAFEIRLVGIGKYVDEPEPSIKPELLDAYYDKTLSLTPEFALEEQINQMPFIRPNAFNQSNNPDYWYEAQDIATIQDELMKVYKEDFVILPPMNASSLEILKNAISKLDDKPILCIYDIGDLDWTALAISKNEDGNKKALYIGPYGKEDRSLSEELEKLGITLPSTTNHQQDTDPSCGILALKNMEIIAEQIKSNKEDVQYSNLEDTDNIREEFAKIYVCSKYEQIKDKKERDTIISKLKEYHSKELSDQIKGVQIDQNTVSFEIKINNLDKATYGYSCIINCSDQATQEKIQKKLGTQYEIKGKDLTLEITKSDEDLKRVLTRNILLPVVNFSELAENLYVINEDTKNLARQIYDERYGKLHSLYTAALSSKREDIENLIKGEINIDTKDSFGRTLLHWAVFNNSIEAIELLLEKGANIDADNNNGETPLYWAARNGNQKTASLLLQKCANIDAPNNNDWTPLNSAANKGHLDVFKELLANGANIETTDQDGWTPLNSAANKGHLEVVQALLSNEPKPDINAATKDGWTPLNTAAYEGHLDFVKELLANGANIDAVTKHQSTILHCAVSSQNIELVKFILDKNPNLDLEAKDADGDTPLSWATAKGNLAIVNILIDKDSDIQVKSNDGHTPLHWAA</sequence>
<feature type="region of interest" description="Disordered" evidence="5">
    <location>
        <begin position="712"/>
        <end position="738"/>
    </location>
</feature>
<dbReference type="Proteomes" id="UP000241762">
    <property type="component" value="Chromosome"/>
</dbReference>
<dbReference type="Pfam" id="PF13637">
    <property type="entry name" value="Ank_4"/>
    <property type="match status" value="1"/>
</dbReference>
<evidence type="ECO:0000256" key="1">
    <source>
        <dbReference type="ARBA" id="ARBA00022737"/>
    </source>
</evidence>
<evidence type="ECO:0000256" key="3">
    <source>
        <dbReference type="PROSITE-ProRule" id="PRU00023"/>
    </source>
</evidence>
<dbReference type="Gene3D" id="3.40.50.300">
    <property type="entry name" value="P-loop containing nucleotide triphosphate hydrolases"/>
    <property type="match status" value="1"/>
</dbReference>
<keyword evidence="2 3" id="KW-0040">ANK repeat</keyword>
<dbReference type="SUPFAM" id="SSF48403">
    <property type="entry name" value="Ankyrin repeat"/>
    <property type="match status" value="1"/>
</dbReference>
<evidence type="ECO:0000256" key="5">
    <source>
        <dbReference type="SAM" id="MobiDB-lite"/>
    </source>
</evidence>
<protein>
    <submittedName>
        <fullName evidence="6">Uncharacterized protein</fullName>
    </submittedName>
</protein>
<dbReference type="RefSeq" id="WP_106874800.1">
    <property type="nucleotide sequence ID" value="NZ_CP027845.1"/>
</dbReference>
<dbReference type="KEGG" id="ptc:phytr_10400"/>
<dbReference type="PANTHER" id="PTHR24201:SF16">
    <property type="entry name" value="ANKYRIN-1-LIKE-RELATED"/>
    <property type="match status" value="1"/>
</dbReference>
<dbReference type="InterPro" id="IPR036770">
    <property type="entry name" value="Ankyrin_rpt-contain_sf"/>
</dbReference>
<dbReference type="SUPFAM" id="SSF52540">
    <property type="entry name" value="P-loop containing nucleoside triphosphate hydrolases"/>
    <property type="match status" value="1"/>
</dbReference>
<feature type="repeat" description="ANK" evidence="3">
    <location>
        <begin position="2303"/>
        <end position="2335"/>
    </location>
</feature>
<dbReference type="SMART" id="SM00248">
    <property type="entry name" value="ANK"/>
    <property type="match status" value="7"/>
</dbReference>
<feature type="compositionally biased region" description="Gly residues" evidence="5">
    <location>
        <begin position="717"/>
        <end position="726"/>
    </location>
</feature>
<feature type="repeat" description="ANK" evidence="3">
    <location>
        <begin position="2200"/>
        <end position="2232"/>
    </location>
</feature>
<dbReference type="InterPro" id="IPR002110">
    <property type="entry name" value="Ankyrin_rpt"/>
</dbReference>
<dbReference type="PROSITE" id="PS50088">
    <property type="entry name" value="ANK_REPEAT"/>
    <property type="match status" value="7"/>
</dbReference>
<evidence type="ECO:0000256" key="2">
    <source>
        <dbReference type="ARBA" id="ARBA00023043"/>
    </source>
</evidence>
<feature type="repeat" description="ANK" evidence="3">
    <location>
        <begin position="2268"/>
        <end position="2300"/>
    </location>
</feature>
<keyword evidence="7" id="KW-1185">Reference proteome</keyword>
<dbReference type="InterPro" id="IPR027417">
    <property type="entry name" value="P-loop_NTPase"/>
</dbReference>
<feature type="repeat" description="ANK" evidence="3">
    <location>
        <begin position="2134"/>
        <end position="2166"/>
    </location>
</feature>
<feature type="repeat" description="ANK" evidence="3">
    <location>
        <begin position="2235"/>
        <end position="2267"/>
    </location>
</feature>
<feature type="region of interest" description="Disordered" evidence="5">
    <location>
        <begin position="870"/>
        <end position="890"/>
    </location>
</feature>
<dbReference type="Pfam" id="PF00023">
    <property type="entry name" value="Ank"/>
    <property type="match status" value="1"/>
</dbReference>
<organism evidence="6 7">
    <name type="scientific">Candidatus Phycorickettsia trachydisci</name>
    <dbReference type="NCBI Taxonomy" id="2115978"/>
    <lineage>
        <taxon>Bacteria</taxon>
        <taxon>Pseudomonadati</taxon>
        <taxon>Pseudomonadota</taxon>
        <taxon>Alphaproteobacteria</taxon>
        <taxon>Rickettsiales</taxon>
        <taxon>Rickettsiaceae</taxon>
        <taxon>Candidatus Phycorickettsia</taxon>
    </lineage>
</organism>
<reference evidence="6 7" key="1">
    <citation type="submission" date="2018-03" db="EMBL/GenBank/DDBJ databases">
        <title>A gene transfer event suggests a long-term partnership between eustigmatophyte algae and a novel lineage of endosymbiotic bacteria.</title>
        <authorList>
            <person name="Yurchenko T."/>
            <person name="Sevcikova T."/>
            <person name="Pribyl P."/>
            <person name="El Karkouri K."/>
            <person name="Klimes V."/>
            <person name="Amaral R."/>
            <person name="Zbrankova V."/>
            <person name="Kim E."/>
            <person name="Raoult D."/>
            <person name="Santos L.M.A."/>
            <person name="Elias M."/>
        </authorList>
    </citation>
    <scope>NUCLEOTIDE SEQUENCE [LARGE SCALE GENOMIC DNA]</scope>
    <source>
        <strain evidence="6">CCALA 838</strain>
    </source>
</reference>
<feature type="compositionally biased region" description="Gly residues" evidence="5">
    <location>
        <begin position="879"/>
        <end position="890"/>
    </location>
</feature>
<keyword evidence="1" id="KW-0677">Repeat</keyword>
<dbReference type="Gene3D" id="1.25.40.20">
    <property type="entry name" value="Ankyrin repeat-containing domain"/>
    <property type="match status" value="2"/>
</dbReference>
<accession>A0A2P1P9M3</accession>
<proteinExistence type="predicted"/>
<feature type="repeat" description="ANK" evidence="3">
    <location>
        <begin position="2167"/>
        <end position="2199"/>
    </location>
</feature>
<feature type="compositionally biased region" description="Basic and acidic residues" evidence="5">
    <location>
        <begin position="727"/>
        <end position="736"/>
    </location>
</feature>
<evidence type="ECO:0000313" key="6">
    <source>
        <dbReference type="EMBL" id="AVP87968.1"/>
    </source>
</evidence>
<keyword evidence="4" id="KW-0175">Coiled coil</keyword>
<dbReference type="OrthoDB" id="7872474at2"/>